<dbReference type="Proteomes" id="UP001153069">
    <property type="component" value="Unassembled WGS sequence"/>
</dbReference>
<name>A0A9N8EYZ7_9STRA</name>
<reference evidence="1" key="1">
    <citation type="submission" date="2020-06" db="EMBL/GenBank/DDBJ databases">
        <authorList>
            <consortium name="Plant Systems Biology data submission"/>
        </authorList>
    </citation>
    <scope>NUCLEOTIDE SEQUENCE</scope>
    <source>
        <strain evidence="1">D6</strain>
    </source>
</reference>
<gene>
    <name evidence="1" type="ORF">SEMRO_2249_G320740.1</name>
</gene>
<protein>
    <submittedName>
        <fullName evidence="1">Uncharacterized protein</fullName>
    </submittedName>
</protein>
<comment type="caution">
    <text evidence="1">The sequence shown here is derived from an EMBL/GenBank/DDBJ whole genome shotgun (WGS) entry which is preliminary data.</text>
</comment>
<evidence type="ECO:0000313" key="2">
    <source>
        <dbReference type="Proteomes" id="UP001153069"/>
    </source>
</evidence>
<dbReference type="AlphaFoldDB" id="A0A9N8EYZ7"/>
<sequence>MIKLFDFDSSPGSDCWSLNCAILPVGYGLLVVDSYFDLNWVLSPSPATKRALIRYYTTILTPQLRYGFPGFWWPVFVICRLCIQCPTKYNYWLLAIFVAISYRYKRILNGTDTQLNHWWTIVICRILLAVINTWNLQTLQCYEGTPSLGAYAQHIRNAVAW</sequence>
<organism evidence="1 2">
    <name type="scientific">Seminavis robusta</name>
    <dbReference type="NCBI Taxonomy" id="568900"/>
    <lineage>
        <taxon>Eukaryota</taxon>
        <taxon>Sar</taxon>
        <taxon>Stramenopiles</taxon>
        <taxon>Ochrophyta</taxon>
        <taxon>Bacillariophyta</taxon>
        <taxon>Bacillariophyceae</taxon>
        <taxon>Bacillariophycidae</taxon>
        <taxon>Naviculales</taxon>
        <taxon>Naviculaceae</taxon>
        <taxon>Seminavis</taxon>
    </lineage>
</organism>
<evidence type="ECO:0000313" key="1">
    <source>
        <dbReference type="EMBL" id="CAB9528534.1"/>
    </source>
</evidence>
<accession>A0A9N8EYZ7</accession>
<keyword evidence="2" id="KW-1185">Reference proteome</keyword>
<dbReference type="EMBL" id="CAICTM010002247">
    <property type="protein sequence ID" value="CAB9528534.1"/>
    <property type="molecule type" value="Genomic_DNA"/>
</dbReference>
<proteinExistence type="predicted"/>